<proteinExistence type="predicted"/>
<accession>A0A166GX36</accession>
<keyword evidence="2" id="KW-1185">Reference proteome</keyword>
<name>A0A166GX36_9AGAM</name>
<dbReference type="EMBL" id="KV428016">
    <property type="protein sequence ID" value="KZT42106.1"/>
    <property type="molecule type" value="Genomic_DNA"/>
</dbReference>
<protein>
    <submittedName>
        <fullName evidence="1">Uncharacterized protein</fullName>
    </submittedName>
</protein>
<gene>
    <name evidence="1" type="ORF">SISSUDRAFT_148847</name>
</gene>
<dbReference type="AlphaFoldDB" id="A0A166GX36"/>
<evidence type="ECO:0000313" key="1">
    <source>
        <dbReference type="EMBL" id="KZT42106.1"/>
    </source>
</evidence>
<dbReference type="Proteomes" id="UP000076798">
    <property type="component" value="Unassembled WGS sequence"/>
</dbReference>
<sequence>MVNEGLQHYRSNAPGTLLTQMHTILFSPEGRRALTVGQQHPAGERVVWEGKENEGRKHRIRSICIRTWGYTANGTKEILTMDHRTRTRSMPSFGQNGLENLRTPHFCLLRSSCCTARERALSAQIKRGALEHRIGPSPKHHWTQTGPERNCRIGMLRKIRMRVTAKRADIY</sequence>
<organism evidence="1 2">
    <name type="scientific">Sistotremastrum suecicum HHB10207 ss-3</name>
    <dbReference type="NCBI Taxonomy" id="1314776"/>
    <lineage>
        <taxon>Eukaryota</taxon>
        <taxon>Fungi</taxon>
        <taxon>Dikarya</taxon>
        <taxon>Basidiomycota</taxon>
        <taxon>Agaricomycotina</taxon>
        <taxon>Agaricomycetes</taxon>
        <taxon>Sistotremastrales</taxon>
        <taxon>Sistotremastraceae</taxon>
        <taxon>Sistotremastrum</taxon>
    </lineage>
</organism>
<reference evidence="1 2" key="1">
    <citation type="journal article" date="2016" name="Mol. Biol. Evol.">
        <title>Comparative Genomics of Early-Diverging Mushroom-Forming Fungi Provides Insights into the Origins of Lignocellulose Decay Capabilities.</title>
        <authorList>
            <person name="Nagy L.G."/>
            <person name="Riley R."/>
            <person name="Tritt A."/>
            <person name="Adam C."/>
            <person name="Daum C."/>
            <person name="Floudas D."/>
            <person name="Sun H."/>
            <person name="Yadav J.S."/>
            <person name="Pangilinan J."/>
            <person name="Larsson K.H."/>
            <person name="Matsuura K."/>
            <person name="Barry K."/>
            <person name="Labutti K."/>
            <person name="Kuo R."/>
            <person name="Ohm R.A."/>
            <person name="Bhattacharya S.S."/>
            <person name="Shirouzu T."/>
            <person name="Yoshinaga Y."/>
            <person name="Martin F.M."/>
            <person name="Grigoriev I.V."/>
            <person name="Hibbett D.S."/>
        </authorList>
    </citation>
    <scope>NUCLEOTIDE SEQUENCE [LARGE SCALE GENOMIC DNA]</scope>
    <source>
        <strain evidence="1 2">HHB10207 ss-3</strain>
    </source>
</reference>
<evidence type="ECO:0000313" key="2">
    <source>
        <dbReference type="Proteomes" id="UP000076798"/>
    </source>
</evidence>